<keyword evidence="2" id="KW-0472">Membrane</keyword>
<feature type="transmembrane region" description="Helical" evidence="2">
    <location>
        <begin position="62"/>
        <end position="82"/>
    </location>
</feature>
<name>A0A926DH72_9FIRM</name>
<feature type="transmembrane region" description="Helical" evidence="2">
    <location>
        <begin position="168"/>
        <end position="187"/>
    </location>
</feature>
<dbReference type="Pfam" id="PF01841">
    <property type="entry name" value="Transglut_core"/>
    <property type="match status" value="1"/>
</dbReference>
<evidence type="ECO:0000256" key="2">
    <source>
        <dbReference type="SAM" id="Phobius"/>
    </source>
</evidence>
<gene>
    <name evidence="4" type="ORF">H8693_07190</name>
</gene>
<organism evidence="4 5">
    <name type="scientific">Guopingia tenuis</name>
    <dbReference type="NCBI Taxonomy" id="2763656"/>
    <lineage>
        <taxon>Bacteria</taxon>
        <taxon>Bacillati</taxon>
        <taxon>Bacillota</taxon>
        <taxon>Clostridia</taxon>
        <taxon>Christensenellales</taxon>
        <taxon>Christensenellaceae</taxon>
        <taxon>Guopingia</taxon>
    </lineage>
</organism>
<feature type="domain" description="Transglutaminase-like" evidence="3">
    <location>
        <begin position="557"/>
        <end position="629"/>
    </location>
</feature>
<accession>A0A926DH72</accession>
<protein>
    <recommendedName>
        <fullName evidence="3">Transglutaminase-like domain-containing protein</fullName>
    </recommendedName>
</protein>
<dbReference type="Pfam" id="PF11992">
    <property type="entry name" value="TgpA_N"/>
    <property type="match status" value="1"/>
</dbReference>
<evidence type="ECO:0000313" key="5">
    <source>
        <dbReference type="Proteomes" id="UP000617951"/>
    </source>
</evidence>
<feature type="transmembrane region" description="Helical" evidence="2">
    <location>
        <begin position="199"/>
        <end position="216"/>
    </location>
</feature>
<dbReference type="SMART" id="SM00460">
    <property type="entry name" value="TGc"/>
    <property type="match status" value="1"/>
</dbReference>
<dbReference type="PANTHER" id="PTHR42736:SF1">
    <property type="entry name" value="PROTEIN-GLUTAMINE GAMMA-GLUTAMYLTRANSFERASE"/>
    <property type="match status" value="1"/>
</dbReference>
<keyword evidence="5" id="KW-1185">Reference proteome</keyword>
<dbReference type="Proteomes" id="UP000617951">
    <property type="component" value="Unassembled WGS sequence"/>
</dbReference>
<dbReference type="InterPro" id="IPR052901">
    <property type="entry name" value="Bact_TGase-like"/>
</dbReference>
<feature type="transmembrane region" description="Helical" evidence="2">
    <location>
        <begin position="119"/>
        <end position="138"/>
    </location>
</feature>
<comment type="caution">
    <text evidence="4">The sequence shown here is derived from an EMBL/GenBank/DDBJ whole genome shotgun (WGS) entry which is preliminary data.</text>
</comment>
<evidence type="ECO:0000313" key="4">
    <source>
        <dbReference type="EMBL" id="MBC8538718.1"/>
    </source>
</evidence>
<dbReference type="EMBL" id="JACRSS010000003">
    <property type="protein sequence ID" value="MBC8538718.1"/>
    <property type="molecule type" value="Genomic_DNA"/>
</dbReference>
<keyword evidence="2" id="KW-1133">Transmembrane helix</keyword>
<keyword evidence="2" id="KW-0812">Transmembrane</keyword>
<evidence type="ECO:0000259" key="3">
    <source>
        <dbReference type="SMART" id="SM00460"/>
    </source>
</evidence>
<dbReference type="Gene3D" id="3.10.620.30">
    <property type="match status" value="1"/>
</dbReference>
<feature type="transmembrane region" description="Helical" evidence="2">
    <location>
        <begin position="38"/>
        <end position="55"/>
    </location>
</feature>
<evidence type="ECO:0000256" key="1">
    <source>
        <dbReference type="SAM" id="MobiDB-lite"/>
    </source>
</evidence>
<dbReference type="AlphaFoldDB" id="A0A926DH72"/>
<proteinExistence type="predicted"/>
<reference evidence="4" key="1">
    <citation type="submission" date="2020-08" db="EMBL/GenBank/DDBJ databases">
        <title>Genome public.</title>
        <authorList>
            <person name="Liu C."/>
            <person name="Sun Q."/>
        </authorList>
    </citation>
    <scope>NUCLEOTIDE SEQUENCE</scope>
    <source>
        <strain evidence="4">NSJ-63</strain>
    </source>
</reference>
<dbReference type="InterPro" id="IPR021878">
    <property type="entry name" value="TgpA_N"/>
</dbReference>
<feature type="transmembrane region" description="Helical" evidence="2">
    <location>
        <begin position="691"/>
        <end position="710"/>
    </location>
</feature>
<feature type="compositionally biased region" description="Acidic residues" evidence="1">
    <location>
        <begin position="653"/>
        <end position="668"/>
    </location>
</feature>
<dbReference type="InterPro" id="IPR038765">
    <property type="entry name" value="Papain-like_cys_pep_sf"/>
</dbReference>
<feature type="region of interest" description="Disordered" evidence="1">
    <location>
        <begin position="631"/>
        <end position="683"/>
    </location>
</feature>
<dbReference type="RefSeq" id="WP_249280424.1">
    <property type="nucleotide sequence ID" value="NZ_JACRSS010000003.1"/>
</dbReference>
<dbReference type="SUPFAM" id="SSF54001">
    <property type="entry name" value="Cysteine proteinases"/>
    <property type="match status" value="1"/>
</dbReference>
<dbReference type="InterPro" id="IPR002931">
    <property type="entry name" value="Transglutaminase-like"/>
</dbReference>
<sequence length="803" mass="87729">MKKWSIDKAAGLCLAAMGLVGVVGILHACFSIPQTAAMLVSACLLCGAACLVFLLKKQKRRILLLCLLCAWVIFGLVCWEQLRDGAILLVRLVTPHLMQVLRYDTTAVQLPASAVQGSYLWFGIYALIPYAFGMAHAVAVRKSAVLGLLLTVPPFAFGYAVTNTSPDVYMALLFAFWAAVLLQARFPKGEKKQRFPVRAVSLAVCAAVFAALFAVFPQESYTPSLRTIAFRNQIKETAAEVGYALSGGMGSPIANPNGETSLDAAGSILLTDNPVLRVRAAEPQDIYLRGYAASEYTGHAWLQADPSAFEESGAGIEPMEYLEQDGRGSAYFEGIRSQIRVEPVRAGSRWLFSPYQIAQVQTEAEWVGDAYLAADGQESYLFEVYGDGEEKFVITGNGYGASNWLMRNISDNGNRQAGTLEFEGYEIPYISTAQGIWIMAFRAEEALPDDVIQRAYAYLTALPDDEDDLSLFYPQDNADAAYLRYIREEYTRLPDGLQEQLAAWWEEQTGMAANGNTPYYNWAAMAGMVADVVRESGTYSTNPGQQPVNRDFVEYFLTESNKGYCVHFASATVVMLRALGVPARYAEGYVVRESDFDESGVAEVPARRAHAWAEIWVPDFGWVPVESTPGGDAVPLGSAASAENGGADAPGTVEDEGEDPGEDAETPEESAQASEPVDLDPTAGSGEGAGALWWILPICAAAGVGALFLIPAARRAKRSRILQHADRRQAVLCLYDSLCELSLYDGEAVPQAAMELARGARFSRHPIAPQKVRWLENQTKEKRKKIMAALSWRRKLSLLWKGL</sequence>
<feature type="transmembrane region" description="Helical" evidence="2">
    <location>
        <begin position="145"/>
        <end position="162"/>
    </location>
</feature>
<dbReference type="PANTHER" id="PTHR42736">
    <property type="entry name" value="PROTEIN-GLUTAMINE GAMMA-GLUTAMYLTRANSFERASE"/>
    <property type="match status" value="1"/>
</dbReference>